<dbReference type="InterPro" id="IPR002938">
    <property type="entry name" value="FAD-bd"/>
</dbReference>
<dbReference type="InterPro" id="IPR036188">
    <property type="entry name" value="FAD/NAD-bd_sf"/>
</dbReference>
<evidence type="ECO:0000313" key="10">
    <source>
        <dbReference type="EMBL" id="BET24942.1"/>
    </source>
</evidence>
<accession>A0AA86MHB6</accession>
<feature type="transmembrane region" description="Helical" evidence="8">
    <location>
        <begin position="17"/>
        <end position="38"/>
    </location>
</feature>
<reference evidence="10 11" key="1">
    <citation type="submission" date="2023-10" db="EMBL/GenBank/DDBJ databases">
        <title>Complete Genome Sequence of Limnobacter thiooxidans CS-K2T, Isolated from freshwater lake sediments in Bavaria, Germany.</title>
        <authorList>
            <person name="Naruki M."/>
            <person name="Watanabe A."/>
            <person name="Warashina T."/>
            <person name="Morita T."/>
            <person name="Arakawa K."/>
        </authorList>
    </citation>
    <scope>NUCLEOTIDE SEQUENCE [LARGE SCALE GENOMIC DNA]</scope>
    <source>
        <strain evidence="10 11">CS-K2</strain>
    </source>
</reference>
<feature type="domain" description="FAD-binding" evidence="9">
    <location>
        <begin position="16"/>
        <end position="334"/>
    </location>
</feature>
<keyword evidence="8" id="KW-1133">Transmembrane helix</keyword>
<evidence type="ECO:0000256" key="8">
    <source>
        <dbReference type="SAM" id="Phobius"/>
    </source>
</evidence>
<keyword evidence="7" id="KW-0503">Monooxygenase</keyword>
<evidence type="ECO:0000256" key="4">
    <source>
        <dbReference type="ARBA" id="ARBA00022630"/>
    </source>
</evidence>
<dbReference type="InterPro" id="IPR051205">
    <property type="entry name" value="UbiH/COQ6_monooxygenase"/>
</dbReference>
<keyword evidence="5" id="KW-0274">FAD</keyword>
<proteinExistence type="inferred from homology"/>
<dbReference type="PROSITE" id="PS01304">
    <property type="entry name" value="UBIH"/>
    <property type="match status" value="1"/>
</dbReference>
<evidence type="ECO:0000256" key="7">
    <source>
        <dbReference type="ARBA" id="ARBA00023033"/>
    </source>
</evidence>
<evidence type="ECO:0000256" key="6">
    <source>
        <dbReference type="ARBA" id="ARBA00023002"/>
    </source>
</evidence>
<organism evidence="10 11">
    <name type="scientific">Limnobacter thiooxidans</name>
    <dbReference type="NCBI Taxonomy" id="131080"/>
    <lineage>
        <taxon>Bacteria</taxon>
        <taxon>Pseudomonadati</taxon>
        <taxon>Pseudomonadota</taxon>
        <taxon>Betaproteobacteria</taxon>
        <taxon>Burkholderiales</taxon>
        <taxon>Burkholderiaceae</taxon>
        <taxon>Limnobacter</taxon>
    </lineage>
</organism>
<keyword evidence="6" id="KW-0560">Oxidoreductase</keyword>
<dbReference type="GO" id="GO:0016705">
    <property type="term" value="F:oxidoreductase activity, acting on paired donors, with incorporation or reduction of molecular oxygen"/>
    <property type="evidence" value="ECO:0007669"/>
    <property type="project" value="InterPro"/>
</dbReference>
<protein>
    <submittedName>
        <fullName evidence="10">UbiH/UbiF family hydroxylase</fullName>
    </submittedName>
</protein>
<dbReference type="Proteomes" id="UP001329151">
    <property type="component" value="Chromosome"/>
</dbReference>
<dbReference type="NCBIfam" id="TIGR01988">
    <property type="entry name" value="Ubi-OHases"/>
    <property type="match status" value="1"/>
</dbReference>
<keyword evidence="8" id="KW-0812">Transmembrane</keyword>
<dbReference type="AlphaFoldDB" id="A0AA86MHB6"/>
<dbReference type="GO" id="GO:0004497">
    <property type="term" value="F:monooxygenase activity"/>
    <property type="evidence" value="ECO:0007669"/>
    <property type="project" value="UniProtKB-KW"/>
</dbReference>
<evidence type="ECO:0000256" key="3">
    <source>
        <dbReference type="ARBA" id="ARBA00005349"/>
    </source>
</evidence>
<dbReference type="EMBL" id="AP028947">
    <property type="protein sequence ID" value="BET24942.1"/>
    <property type="molecule type" value="Genomic_DNA"/>
</dbReference>
<gene>
    <name evidence="10" type="ORF">RGQ30_04430</name>
</gene>
<dbReference type="GO" id="GO:0006744">
    <property type="term" value="P:ubiquinone biosynthetic process"/>
    <property type="evidence" value="ECO:0007669"/>
    <property type="project" value="InterPro"/>
</dbReference>
<evidence type="ECO:0000313" key="11">
    <source>
        <dbReference type="Proteomes" id="UP001329151"/>
    </source>
</evidence>
<evidence type="ECO:0000256" key="1">
    <source>
        <dbReference type="ARBA" id="ARBA00001974"/>
    </source>
</evidence>
<keyword evidence="8" id="KW-0472">Membrane</keyword>
<dbReference type="Gene3D" id="3.50.50.60">
    <property type="entry name" value="FAD/NAD(P)-binding domain"/>
    <property type="match status" value="2"/>
</dbReference>
<dbReference type="RefSeq" id="WP_298219208.1">
    <property type="nucleotide sequence ID" value="NZ_AP028947.1"/>
</dbReference>
<keyword evidence="4" id="KW-0285">Flavoprotein</keyword>
<dbReference type="PANTHER" id="PTHR43876:SF7">
    <property type="entry name" value="UBIQUINONE BIOSYNTHESIS MONOOXYGENASE COQ6, MITOCHONDRIAL"/>
    <property type="match status" value="1"/>
</dbReference>
<evidence type="ECO:0000256" key="5">
    <source>
        <dbReference type="ARBA" id="ARBA00022827"/>
    </source>
</evidence>
<keyword evidence="11" id="KW-1185">Reference proteome</keyword>
<sequence>MTLASGKDSQSLHSHDVAVIGCGVVGLVAALVLASSGFKVMVVGSRPAQFVPNENQRFDPRVFALSHRSQRVLDRLRVWDNIPSEKVQPVTEMQVWGDSEGEEQGLLRFNASDTGVEFLTWIIEQSCLFDVLFSAMRYQPGIDWLDAKVEGLSREKEGWAVVTNLKTVRVPLIIAADGAQSETRKQAGLDFPLEDYSAEGVVATFAVEKPHHGAARQWFSGDSVLAMLPLPGPHVSMVWSMPLSQSQAFVQLGPEQMVQRIKALSGGAVESMYGDLVPVGKAYSFPLRHGVAPVWFDNGVVLMGDAAHVIHPLAGQGLNLGLEDAAELANLLTSRKRLLAVQRLGLADEQLWRAWERRRKAACTPVHFLTDGLHTLFRLDLPGAAWVRNKGMHIVNQLPMLKRWLTQQAMR</sequence>
<evidence type="ECO:0000256" key="2">
    <source>
        <dbReference type="ARBA" id="ARBA00004749"/>
    </source>
</evidence>
<dbReference type="SUPFAM" id="SSF51905">
    <property type="entry name" value="FAD/NAD(P)-binding domain"/>
    <property type="match status" value="1"/>
</dbReference>
<dbReference type="KEGG" id="lto:RGQ30_04430"/>
<comment type="similarity">
    <text evidence="3">Belongs to the UbiH/COQ6 family.</text>
</comment>
<dbReference type="PANTHER" id="PTHR43876">
    <property type="entry name" value="UBIQUINONE BIOSYNTHESIS MONOOXYGENASE COQ6, MITOCHONDRIAL"/>
    <property type="match status" value="1"/>
</dbReference>
<comment type="cofactor">
    <cofactor evidence="1">
        <name>FAD</name>
        <dbReference type="ChEBI" id="CHEBI:57692"/>
    </cofactor>
</comment>
<name>A0AA86MHB6_9BURK</name>
<dbReference type="InterPro" id="IPR010971">
    <property type="entry name" value="UbiH/COQ6"/>
</dbReference>
<evidence type="ECO:0000259" key="9">
    <source>
        <dbReference type="Pfam" id="PF01494"/>
    </source>
</evidence>
<dbReference type="Pfam" id="PF01494">
    <property type="entry name" value="FAD_binding_3"/>
    <property type="match status" value="1"/>
</dbReference>
<dbReference type="PRINTS" id="PR00420">
    <property type="entry name" value="RNGMNOXGNASE"/>
</dbReference>
<comment type="pathway">
    <text evidence="2">Cofactor biosynthesis; ubiquinone biosynthesis.</text>
</comment>
<dbReference type="InterPro" id="IPR018168">
    <property type="entry name" value="Ubi_Hdrlase_CS"/>
</dbReference>
<dbReference type="GO" id="GO:0071949">
    <property type="term" value="F:FAD binding"/>
    <property type="evidence" value="ECO:0007669"/>
    <property type="project" value="InterPro"/>
</dbReference>